<organism evidence="1 2">
    <name type="scientific">Pyronema omphalodes (strain CBS 100304)</name>
    <name type="common">Pyronema confluens</name>
    <dbReference type="NCBI Taxonomy" id="1076935"/>
    <lineage>
        <taxon>Eukaryota</taxon>
        <taxon>Fungi</taxon>
        <taxon>Dikarya</taxon>
        <taxon>Ascomycota</taxon>
        <taxon>Pezizomycotina</taxon>
        <taxon>Pezizomycetes</taxon>
        <taxon>Pezizales</taxon>
        <taxon>Pyronemataceae</taxon>
        <taxon>Pyronema</taxon>
    </lineage>
</organism>
<dbReference type="OrthoDB" id="5485743at2759"/>
<evidence type="ECO:0000313" key="1">
    <source>
        <dbReference type="EMBL" id="CCX10871.1"/>
    </source>
</evidence>
<proteinExistence type="predicted"/>
<dbReference type="Proteomes" id="UP000018144">
    <property type="component" value="Unassembled WGS sequence"/>
</dbReference>
<gene>
    <name evidence="1" type="ORF">PCON_10465</name>
</gene>
<keyword evidence="2" id="KW-1185">Reference proteome</keyword>
<name>U4L3X3_PYROM</name>
<reference evidence="1 2" key="1">
    <citation type="journal article" date="2013" name="PLoS Genet.">
        <title>The genome and development-dependent transcriptomes of Pyronema confluens: a window into fungal evolution.</title>
        <authorList>
            <person name="Traeger S."/>
            <person name="Altegoer F."/>
            <person name="Freitag M."/>
            <person name="Gabaldon T."/>
            <person name="Kempken F."/>
            <person name="Kumar A."/>
            <person name="Marcet-Houben M."/>
            <person name="Poggeler S."/>
            <person name="Stajich J.E."/>
            <person name="Nowrousian M."/>
        </authorList>
    </citation>
    <scope>NUCLEOTIDE SEQUENCE [LARGE SCALE GENOMIC DNA]</scope>
    <source>
        <strain evidence="2">CBS 100304</strain>
        <tissue evidence="1">Vegetative mycelium</tissue>
    </source>
</reference>
<sequence>MDLLLKGFETRMNEKAQNTALQQSNIILESINKKHEDNEKKMQQHTKTVQDSIVASAEVIEAQGKYVLDFLGAFECMQYLSDYCIGPRAYDERLEKGKLCFSIH</sequence>
<evidence type="ECO:0000313" key="2">
    <source>
        <dbReference type="Proteomes" id="UP000018144"/>
    </source>
</evidence>
<accession>U4L3X3</accession>
<dbReference type="EMBL" id="HF935572">
    <property type="protein sequence ID" value="CCX10871.1"/>
    <property type="molecule type" value="Genomic_DNA"/>
</dbReference>
<protein>
    <submittedName>
        <fullName evidence="1">Uncharacterized protein</fullName>
    </submittedName>
</protein>
<dbReference type="AlphaFoldDB" id="U4L3X3"/>